<dbReference type="AlphaFoldDB" id="A0AAE3P4T7"/>
<accession>A0AAE3P4T7</accession>
<evidence type="ECO:0000313" key="1">
    <source>
        <dbReference type="EMBL" id="MDF1613000.1"/>
    </source>
</evidence>
<comment type="caution">
    <text evidence="1">The sequence shown here is derived from an EMBL/GenBank/DDBJ whole genome shotgun (WGS) entry which is preliminary data.</text>
</comment>
<evidence type="ECO:0000313" key="2">
    <source>
        <dbReference type="Proteomes" id="UP001221302"/>
    </source>
</evidence>
<name>A0AAE3P4T7_9BACT</name>
<dbReference type="RefSeq" id="WP_321536771.1">
    <property type="nucleotide sequence ID" value="NZ_JARGDL010000023.1"/>
</dbReference>
<reference evidence="1" key="1">
    <citation type="submission" date="2023-03" db="EMBL/GenBank/DDBJ databases">
        <title>Stygiobacter electus gen. nov., sp. nov., facultatively anaerobic thermotolerant bacterium of the class Ignavibacteria from a well of Yessentuki mineral water deposit.</title>
        <authorList>
            <person name="Podosokorskaya O.A."/>
            <person name="Elcheninov A.G."/>
            <person name="Petrova N.F."/>
            <person name="Zavarzina D.G."/>
            <person name="Kublanov I.V."/>
            <person name="Merkel A.Y."/>
        </authorList>
    </citation>
    <scope>NUCLEOTIDE SEQUENCE</scope>
    <source>
        <strain evidence="1">09-Me</strain>
    </source>
</reference>
<gene>
    <name evidence="1" type="ORF">P0M35_12615</name>
</gene>
<evidence type="ECO:0008006" key="3">
    <source>
        <dbReference type="Google" id="ProtNLM"/>
    </source>
</evidence>
<sequence>MKLKSFLFLLLFLIGCNEKSTETETFIKIYQLGKCNSYNLTKVTSDSLCFNYKFESSLVLDFCVKSNCCPDSNRFIFNYKINENQIDIFVDDIAPNLCKCICTYTIHADILGLSNSKYFVKCYSKDNGEYKILYEREVYKFK</sequence>
<protein>
    <recommendedName>
        <fullName evidence="3">Lipoprotein</fullName>
    </recommendedName>
</protein>
<organism evidence="1 2">
    <name type="scientific">Stygiobacter electus</name>
    <dbReference type="NCBI Taxonomy" id="3032292"/>
    <lineage>
        <taxon>Bacteria</taxon>
        <taxon>Pseudomonadati</taxon>
        <taxon>Ignavibacteriota</taxon>
        <taxon>Ignavibacteria</taxon>
        <taxon>Ignavibacteriales</taxon>
        <taxon>Melioribacteraceae</taxon>
        <taxon>Stygiobacter</taxon>
    </lineage>
</organism>
<proteinExistence type="predicted"/>
<dbReference type="PROSITE" id="PS51257">
    <property type="entry name" value="PROKAR_LIPOPROTEIN"/>
    <property type="match status" value="1"/>
</dbReference>
<dbReference type="EMBL" id="JARGDL010000023">
    <property type="protein sequence ID" value="MDF1613000.1"/>
    <property type="molecule type" value="Genomic_DNA"/>
</dbReference>
<keyword evidence="2" id="KW-1185">Reference proteome</keyword>
<dbReference type="Proteomes" id="UP001221302">
    <property type="component" value="Unassembled WGS sequence"/>
</dbReference>